<dbReference type="AlphaFoldDB" id="E0IB82"/>
<dbReference type="eggNOG" id="COG1664">
    <property type="taxonomic scope" value="Bacteria"/>
</dbReference>
<gene>
    <name evidence="1" type="ORF">PaecuDRAFT_2809</name>
</gene>
<accession>E0IB82</accession>
<dbReference type="RefSeq" id="WP_006038799.1">
    <property type="nucleotide sequence ID" value="NZ_AEDD01000007.1"/>
</dbReference>
<dbReference type="EMBL" id="AEDD01000007">
    <property type="protein sequence ID" value="EFM10373.1"/>
    <property type="molecule type" value="Genomic_DNA"/>
</dbReference>
<dbReference type="STRING" id="717606.PaecuDRAFT_2809"/>
<sequence length="223" mass="24141">MEHTYPSNMSVTGSGSIASGAYNKVKIIGECEVLGALDCETFTCMGTCIVLGPVRAGYFKLQGEVTVNDDWSGGELKGMGQLTVGGHIRGRTISLMGQLAASQSVEAETISVKGAVELKGLLNAERLELRLYGPSYVKEIGGGRIDIRRSRWSTIKGWIAPQKHTELIVSTIEGDEIYLEHTRADVVRGNRIHLGAGCQIGRVEYTQSLHVARQAVVHSEIQL</sequence>
<name>E0IB82_9BACL</name>
<dbReference type="Proteomes" id="UP000005387">
    <property type="component" value="Unassembled WGS sequence"/>
</dbReference>
<keyword evidence="2" id="KW-1185">Reference proteome</keyword>
<proteinExistence type="predicted"/>
<evidence type="ECO:0000313" key="2">
    <source>
        <dbReference type="Proteomes" id="UP000005387"/>
    </source>
</evidence>
<organism evidence="1 2">
    <name type="scientific">Paenibacillus curdlanolyticus YK9</name>
    <dbReference type="NCBI Taxonomy" id="717606"/>
    <lineage>
        <taxon>Bacteria</taxon>
        <taxon>Bacillati</taxon>
        <taxon>Bacillota</taxon>
        <taxon>Bacilli</taxon>
        <taxon>Bacillales</taxon>
        <taxon>Paenibacillaceae</taxon>
        <taxon>Paenibacillus</taxon>
    </lineage>
</organism>
<dbReference type="OrthoDB" id="1730007at2"/>
<protein>
    <submittedName>
        <fullName evidence="1">Uncharacterized protein</fullName>
    </submittedName>
</protein>
<evidence type="ECO:0000313" key="1">
    <source>
        <dbReference type="EMBL" id="EFM10373.1"/>
    </source>
</evidence>
<reference evidence="1 2" key="1">
    <citation type="submission" date="2010-07" db="EMBL/GenBank/DDBJ databases">
        <title>The draft genome of Paenibacillus curdlanolyticus YK9.</title>
        <authorList>
            <consortium name="US DOE Joint Genome Institute (JGI-PGF)"/>
            <person name="Lucas S."/>
            <person name="Copeland A."/>
            <person name="Lapidus A."/>
            <person name="Cheng J.-F."/>
            <person name="Bruce D."/>
            <person name="Goodwin L."/>
            <person name="Pitluck S."/>
            <person name="Land M.L."/>
            <person name="Hauser L."/>
            <person name="Chang Y.-J."/>
            <person name="Jeffries C."/>
            <person name="Anderson I.J."/>
            <person name="Johnson E."/>
            <person name="Loganathan U."/>
            <person name="Mulhopadhyay B."/>
            <person name="Kyrpides N."/>
            <person name="Woyke T.J."/>
        </authorList>
    </citation>
    <scope>NUCLEOTIDE SEQUENCE [LARGE SCALE GENOMIC DNA]</scope>
    <source>
        <strain evidence="1 2">YK9</strain>
    </source>
</reference>